<evidence type="ECO:0000313" key="5">
    <source>
        <dbReference type="Proteomes" id="UP001592528"/>
    </source>
</evidence>
<reference evidence="4 5" key="1">
    <citation type="submission" date="2024-09" db="EMBL/GenBank/DDBJ databases">
        <authorList>
            <person name="Lee S.D."/>
        </authorList>
    </citation>
    <scope>NUCLEOTIDE SEQUENCE [LARGE SCALE GENOMIC DNA]</scope>
    <source>
        <strain evidence="4 5">N1-5</strain>
    </source>
</reference>
<dbReference type="Pfam" id="PF13561">
    <property type="entry name" value="adh_short_C2"/>
    <property type="match status" value="1"/>
</dbReference>
<dbReference type="EMBL" id="JBHEZZ010000019">
    <property type="protein sequence ID" value="MFC1405221.1"/>
    <property type="molecule type" value="Genomic_DNA"/>
</dbReference>
<dbReference type="InterPro" id="IPR020904">
    <property type="entry name" value="Sc_DH/Rdtase_CS"/>
</dbReference>
<dbReference type="SMART" id="SM00822">
    <property type="entry name" value="PKS_KR"/>
    <property type="match status" value="1"/>
</dbReference>
<dbReference type="PANTHER" id="PTHR42760:SF133">
    <property type="entry name" value="3-OXOACYL-[ACYL-CARRIER-PROTEIN] REDUCTASE"/>
    <property type="match status" value="1"/>
</dbReference>
<dbReference type="GO" id="GO:0016491">
    <property type="term" value="F:oxidoreductase activity"/>
    <property type="evidence" value="ECO:0007669"/>
    <property type="project" value="UniProtKB-KW"/>
</dbReference>
<accession>A0ABV6UUU5</accession>
<gene>
    <name evidence="4" type="ORF">ACEZDJ_28455</name>
</gene>
<dbReference type="RefSeq" id="WP_030258506.1">
    <property type="nucleotide sequence ID" value="NZ_JBHEZZ010000019.1"/>
</dbReference>
<keyword evidence="2 4" id="KW-0560">Oxidoreductase</keyword>
<evidence type="ECO:0000313" key="4">
    <source>
        <dbReference type="EMBL" id="MFC1405221.1"/>
    </source>
</evidence>
<keyword evidence="5" id="KW-1185">Reference proteome</keyword>
<sequence>MSGSDRTDGTSGLFDLSGKVALVTGGSRGLGRQMVLAFARAGADVVIASRKLDSCKAAAEEVEALGRRALAVSCHVGHWAECEQLTDAAYGHFGRVDVLVNNAGMSPLAPSSAETSEELFDKVVGVNFKGPFRLGSLVARRMCEGEGGSVINVSSSGALFPSPRFGPYAGAKAALNALTTVLALEYAPKVRVNTLSAGPFLTDIAKHWPDEGERTWRNAAGRAGSPEEIVTAALYLASPASSYTTGSLLRVDGGLH</sequence>
<dbReference type="EC" id="1.1.1.-" evidence="4"/>
<dbReference type="InterPro" id="IPR057326">
    <property type="entry name" value="KR_dom"/>
</dbReference>
<dbReference type="PANTHER" id="PTHR42760">
    <property type="entry name" value="SHORT-CHAIN DEHYDROGENASES/REDUCTASES FAMILY MEMBER"/>
    <property type="match status" value="1"/>
</dbReference>
<proteinExistence type="inferred from homology"/>
<dbReference type="SUPFAM" id="SSF51735">
    <property type="entry name" value="NAD(P)-binding Rossmann-fold domains"/>
    <property type="match status" value="1"/>
</dbReference>
<comment type="similarity">
    <text evidence="1">Belongs to the short-chain dehydrogenases/reductases (SDR) family.</text>
</comment>
<feature type="domain" description="Ketoreductase" evidence="3">
    <location>
        <begin position="19"/>
        <end position="204"/>
    </location>
</feature>
<dbReference type="Proteomes" id="UP001592528">
    <property type="component" value="Unassembled WGS sequence"/>
</dbReference>
<dbReference type="Gene3D" id="3.40.50.720">
    <property type="entry name" value="NAD(P)-binding Rossmann-like Domain"/>
    <property type="match status" value="1"/>
</dbReference>
<evidence type="ECO:0000259" key="3">
    <source>
        <dbReference type="SMART" id="SM00822"/>
    </source>
</evidence>
<protein>
    <submittedName>
        <fullName evidence="4">SDR family NAD(P)-dependent oxidoreductase</fullName>
        <ecNumber evidence="4">1.1.1.-</ecNumber>
    </submittedName>
</protein>
<dbReference type="PROSITE" id="PS00061">
    <property type="entry name" value="ADH_SHORT"/>
    <property type="match status" value="1"/>
</dbReference>
<dbReference type="InterPro" id="IPR036291">
    <property type="entry name" value="NAD(P)-bd_dom_sf"/>
</dbReference>
<name>A0ABV6UUU5_9ACTN</name>
<dbReference type="PRINTS" id="PR00080">
    <property type="entry name" value="SDRFAMILY"/>
</dbReference>
<dbReference type="CDD" id="cd05233">
    <property type="entry name" value="SDR_c"/>
    <property type="match status" value="1"/>
</dbReference>
<dbReference type="NCBIfam" id="NF005559">
    <property type="entry name" value="PRK07231.1"/>
    <property type="match status" value="1"/>
</dbReference>
<dbReference type="InterPro" id="IPR002347">
    <property type="entry name" value="SDR_fam"/>
</dbReference>
<evidence type="ECO:0000256" key="1">
    <source>
        <dbReference type="ARBA" id="ARBA00006484"/>
    </source>
</evidence>
<dbReference type="PRINTS" id="PR00081">
    <property type="entry name" value="GDHRDH"/>
</dbReference>
<comment type="caution">
    <text evidence="4">The sequence shown here is derived from an EMBL/GenBank/DDBJ whole genome shotgun (WGS) entry which is preliminary data.</text>
</comment>
<evidence type="ECO:0000256" key="2">
    <source>
        <dbReference type="ARBA" id="ARBA00023002"/>
    </source>
</evidence>
<organism evidence="4 5">
    <name type="scientific">Streptacidiphilus cavernicola</name>
    <dbReference type="NCBI Taxonomy" id="3342716"/>
    <lineage>
        <taxon>Bacteria</taxon>
        <taxon>Bacillati</taxon>
        <taxon>Actinomycetota</taxon>
        <taxon>Actinomycetes</taxon>
        <taxon>Kitasatosporales</taxon>
        <taxon>Streptomycetaceae</taxon>
        <taxon>Streptacidiphilus</taxon>
    </lineage>
</organism>